<reference evidence="13 14" key="2">
    <citation type="submission" date="2019-01" db="EMBL/GenBank/DDBJ databases">
        <title>The decoding of complex shrimp genome reveals the adaptation for benthos swimmer, frequently molting mechanism and breeding impact on genome.</title>
        <authorList>
            <person name="Sun Y."/>
            <person name="Gao Y."/>
            <person name="Yu Y."/>
        </authorList>
    </citation>
    <scope>NUCLEOTIDE SEQUENCE [LARGE SCALE GENOMIC DNA]</scope>
    <source>
        <tissue evidence="13">Muscle</tissue>
    </source>
</reference>
<dbReference type="Proteomes" id="UP000283509">
    <property type="component" value="Unassembled WGS sequence"/>
</dbReference>
<evidence type="ECO:0000256" key="9">
    <source>
        <dbReference type="ARBA" id="ARBA00023242"/>
    </source>
</evidence>
<dbReference type="OrthoDB" id="5876800at2759"/>
<proteinExistence type="predicted"/>
<evidence type="ECO:0000256" key="6">
    <source>
        <dbReference type="ARBA" id="ARBA00023004"/>
    </source>
</evidence>
<evidence type="ECO:0000256" key="5">
    <source>
        <dbReference type="ARBA" id="ARBA00023002"/>
    </source>
</evidence>
<keyword evidence="7" id="KW-0805">Transcription regulation</keyword>
<dbReference type="AlphaFoldDB" id="A0A3R7MS00"/>
<feature type="transmembrane region" description="Helical" evidence="11">
    <location>
        <begin position="1072"/>
        <end position="1091"/>
    </location>
</feature>
<feature type="region of interest" description="Disordered" evidence="10">
    <location>
        <begin position="804"/>
        <end position="974"/>
    </location>
</feature>
<comment type="subcellular location">
    <subcellularLocation>
        <location evidence="1">Nucleus</location>
    </subcellularLocation>
</comment>
<dbReference type="Pfam" id="PF02373">
    <property type="entry name" value="JmjC"/>
    <property type="match status" value="1"/>
</dbReference>
<organism evidence="13 14">
    <name type="scientific">Penaeus vannamei</name>
    <name type="common">Whiteleg shrimp</name>
    <name type="synonym">Litopenaeus vannamei</name>
    <dbReference type="NCBI Taxonomy" id="6689"/>
    <lineage>
        <taxon>Eukaryota</taxon>
        <taxon>Metazoa</taxon>
        <taxon>Ecdysozoa</taxon>
        <taxon>Arthropoda</taxon>
        <taxon>Crustacea</taxon>
        <taxon>Multicrustacea</taxon>
        <taxon>Malacostraca</taxon>
        <taxon>Eumalacostraca</taxon>
        <taxon>Eucarida</taxon>
        <taxon>Decapoda</taxon>
        <taxon>Dendrobranchiata</taxon>
        <taxon>Penaeoidea</taxon>
        <taxon>Penaeidae</taxon>
        <taxon>Penaeus</taxon>
    </lineage>
</organism>
<evidence type="ECO:0000313" key="14">
    <source>
        <dbReference type="Proteomes" id="UP000283509"/>
    </source>
</evidence>
<keyword evidence="6" id="KW-0408">Iron</keyword>
<keyword evidence="13" id="KW-0808">Transferase</keyword>
<dbReference type="GO" id="GO:0032259">
    <property type="term" value="P:methylation"/>
    <property type="evidence" value="ECO:0007669"/>
    <property type="project" value="UniProtKB-KW"/>
</dbReference>
<evidence type="ECO:0000256" key="4">
    <source>
        <dbReference type="ARBA" id="ARBA00022964"/>
    </source>
</evidence>
<feature type="compositionally biased region" description="Basic and acidic residues" evidence="10">
    <location>
        <begin position="862"/>
        <end position="876"/>
    </location>
</feature>
<evidence type="ECO:0000313" key="13">
    <source>
        <dbReference type="EMBL" id="ROT84406.1"/>
    </source>
</evidence>
<evidence type="ECO:0000256" key="2">
    <source>
        <dbReference type="ARBA" id="ARBA00022723"/>
    </source>
</evidence>
<protein>
    <submittedName>
        <fullName evidence="13">Putative histone lysine demethylase PHF8-like isoform X3</fullName>
    </submittedName>
</protein>
<dbReference type="GO" id="GO:0006325">
    <property type="term" value="P:chromatin organization"/>
    <property type="evidence" value="ECO:0007669"/>
    <property type="project" value="UniProtKB-KW"/>
</dbReference>
<comment type="caution">
    <text evidence="13">The sequence shown here is derived from an EMBL/GenBank/DDBJ whole genome shotgun (WGS) entry which is preliminary data.</text>
</comment>
<dbReference type="InterPro" id="IPR050690">
    <property type="entry name" value="JHDM1_Histone_Demethylase"/>
</dbReference>
<dbReference type="GO" id="GO:0051213">
    <property type="term" value="F:dioxygenase activity"/>
    <property type="evidence" value="ECO:0007669"/>
    <property type="project" value="UniProtKB-KW"/>
</dbReference>
<feature type="compositionally biased region" description="Polar residues" evidence="10">
    <location>
        <begin position="961"/>
        <end position="971"/>
    </location>
</feature>
<keyword evidence="11" id="KW-0812">Transmembrane</keyword>
<keyword evidence="4" id="KW-0223">Dioxygenase</keyword>
<sequence>MPLLQQWYLGTTRHYSFTPHEPFSCVGYPLVSRAIDPMQRGAFPEGCHHGLPPLITPDGGPFVVDLCPVFLRYVSIGRVGVGGARSRPRQEAARTQRQEQLSVCVELCPAEHACLAVGCVGVREYQAVDIDRFHCPRCEVYNGPSVLKARLNWHRHDYSESDAGSKPVQTGTQVFIKELKSRHFPSSEDIVHRLRGQQLTLPYIINNGFNKPILVEDKNGLDLIVPHDSFNVLDVENYVGSEHEVDVIDVQRQTDVKMQLHEFIEYFLSPARTTVLNLISLEFSNTSLSQLVEPPYIVRKLCWVTSSWPTDPPPGPPLSRPNVSKYVLIGVENSYTDFHIDFGGTSVWYHVLWGEKVFYLIKPTPANLALYQRWMKANNQSEMFFGDQVDACYRCVVRAGETLFIPTGWIHAVLTPTDTLVFGGNFLHSQNIDLQLQVYEIEKQTAAPEKFRFPHYETVSWYAATRLVTELRDMGAAGTRVPPIMIAGARSLAAALRQWGGENGRGGLEPVPPGIQPLKLFKDLQREIRSAEKQVIALNPPKPERESKRKKKKVLADDFIDYTNLTSFNNVLEERLPDKKVKVMKVNSPQVELSSSDFTNLTEDQRRTLKLSLPKAATYPYGLSFTSSDYGMSGTPPHDPEYPQFKNEYPANVKTEYDWSDSPGITPYKLVEPGGVRMRLGRTGSTDSDVPSTPTSASTLRVKIERRETIEKQNNESVYDFHEDGDSDEREPSGLMIDETPRRKGVRTQSQEPLKIKLSLTGTEVVCGESVDVAEEVEVAPSHNSAHNGIDELLRASAYAPDFNEDSPARMDDLDSESGRASPSTREAIAGMLSMSRVVPGGRTPSRKLGSGNARQPKPRRRYDDDENMSKVHQDEDYVYPSLDLSDDEDFPVFKPRGKKKEDEAWNPKARVRVSGPRPERPMRQGVRRQAVEKGLEQAAARRQNLPAAKRAYHRKKQRSLESQPSTSSGNAGLKGIAKIPPSFTPSLFYSLPLIHSPHSLSSFISLPPLFTPSLIDSLLILSSSFTPSQFYSSLPHSLPTFSLIFIPPLFTPSLIDSLPHSLPPSYSLPQFIPFLFPCCFTPALICTAILRLAKMKKLNNTEVLLLNH</sequence>
<evidence type="ECO:0000256" key="1">
    <source>
        <dbReference type="ARBA" id="ARBA00004123"/>
    </source>
</evidence>
<feature type="compositionally biased region" description="Basic and acidic residues" evidence="10">
    <location>
        <begin position="709"/>
        <end position="724"/>
    </location>
</feature>
<dbReference type="PANTHER" id="PTHR23123">
    <property type="entry name" value="PHD/F-BOX CONTAINING PROTEIN"/>
    <property type="match status" value="1"/>
</dbReference>
<dbReference type="SMART" id="SM00558">
    <property type="entry name" value="JmjC"/>
    <property type="match status" value="1"/>
</dbReference>
<keyword evidence="11" id="KW-0472">Membrane</keyword>
<keyword evidence="3" id="KW-0156">Chromatin regulator</keyword>
<feature type="region of interest" description="Disordered" evidence="10">
    <location>
        <begin position="709"/>
        <end position="750"/>
    </location>
</feature>
<keyword evidence="14" id="KW-1185">Reference proteome</keyword>
<keyword evidence="5" id="KW-0560">Oxidoreductase</keyword>
<dbReference type="InterPro" id="IPR003347">
    <property type="entry name" value="JmjC_dom"/>
</dbReference>
<dbReference type="SUPFAM" id="SSF51197">
    <property type="entry name" value="Clavaminate synthase-like"/>
    <property type="match status" value="1"/>
</dbReference>
<keyword evidence="13" id="KW-0489">Methyltransferase</keyword>
<evidence type="ECO:0000259" key="12">
    <source>
        <dbReference type="PROSITE" id="PS51184"/>
    </source>
</evidence>
<dbReference type="Gene3D" id="1.20.58.1360">
    <property type="match status" value="1"/>
</dbReference>
<reference evidence="13 14" key="1">
    <citation type="submission" date="2018-04" db="EMBL/GenBank/DDBJ databases">
        <authorList>
            <person name="Zhang X."/>
            <person name="Yuan J."/>
            <person name="Li F."/>
            <person name="Xiang J."/>
        </authorList>
    </citation>
    <scope>NUCLEOTIDE SEQUENCE [LARGE SCALE GENOMIC DNA]</scope>
    <source>
        <tissue evidence="13">Muscle</tissue>
    </source>
</reference>
<dbReference type="GO" id="GO:0005634">
    <property type="term" value="C:nucleus"/>
    <property type="evidence" value="ECO:0007669"/>
    <property type="project" value="UniProtKB-SubCell"/>
</dbReference>
<evidence type="ECO:0000256" key="3">
    <source>
        <dbReference type="ARBA" id="ARBA00022853"/>
    </source>
</evidence>
<accession>A0A3R7MS00</accession>
<dbReference type="PROSITE" id="PS51184">
    <property type="entry name" value="JMJC"/>
    <property type="match status" value="1"/>
</dbReference>
<evidence type="ECO:0000256" key="7">
    <source>
        <dbReference type="ARBA" id="ARBA00023015"/>
    </source>
</evidence>
<evidence type="ECO:0000256" key="8">
    <source>
        <dbReference type="ARBA" id="ARBA00023163"/>
    </source>
</evidence>
<dbReference type="GO" id="GO:0046872">
    <property type="term" value="F:metal ion binding"/>
    <property type="evidence" value="ECO:0007669"/>
    <property type="project" value="UniProtKB-KW"/>
</dbReference>
<keyword evidence="9" id="KW-0539">Nucleus</keyword>
<evidence type="ECO:0000256" key="11">
    <source>
        <dbReference type="SAM" id="Phobius"/>
    </source>
</evidence>
<keyword evidence="8" id="KW-0804">Transcription</keyword>
<keyword evidence="11" id="KW-1133">Transmembrane helix</keyword>
<dbReference type="EMBL" id="QCYY01000547">
    <property type="protein sequence ID" value="ROT84406.1"/>
    <property type="molecule type" value="Genomic_DNA"/>
</dbReference>
<gene>
    <name evidence="13" type="ORF">C7M84_022402</name>
</gene>
<evidence type="ECO:0000256" key="10">
    <source>
        <dbReference type="SAM" id="MobiDB-lite"/>
    </source>
</evidence>
<dbReference type="STRING" id="6689.A0A3R7MS00"/>
<keyword evidence="2" id="KW-0479">Metal-binding</keyword>
<name>A0A3R7MS00_PENVA</name>
<dbReference type="GO" id="GO:0008168">
    <property type="term" value="F:methyltransferase activity"/>
    <property type="evidence" value="ECO:0007669"/>
    <property type="project" value="UniProtKB-KW"/>
</dbReference>
<dbReference type="Gene3D" id="2.60.120.650">
    <property type="entry name" value="Cupin"/>
    <property type="match status" value="1"/>
</dbReference>
<feature type="domain" description="JmjC" evidence="12">
    <location>
        <begin position="283"/>
        <end position="443"/>
    </location>
</feature>
<dbReference type="InterPro" id="IPR041070">
    <property type="entry name" value="JHD"/>
</dbReference>
<dbReference type="Pfam" id="PF17811">
    <property type="entry name" value="JHD"/>
    <property type="match status" value="1"/>
</dbReference>